<gene>
    <name evidence="5" type="ORF">HPB48_004157</name>
</gene>
<organism evidence="5 6">
    <name type="scientific">Haemaphysalis longicornis</name>
    <name type="common">Bush tick</name>
    <dbReference type="NCBI Taxonomy" id="44386"/>
    <lineage>
        <taxon>Eukaryota</taxon>
        <taxon>Metazoa</taxon>
        <taxon>Ecdysozoa</taxon>
        <taxon>Arthropoda</taxon>
        <taxon>Chelicerata</taxon>
        <taxon>Arachnida</taxon>
        <taxon>Acari</taxon>
        <taxon>Parasitiformes</taxon>
        <taxon>Ixodida</taxon>
        <taxon>Ixodoidea</taxon>
        <taxon>Ixodidae</taxon>
        <taxon>Haemaphysalinae</taxon>
        <taxon>Haemaphysalis</taxon>
    </lineage>
</organism>
<dbReference type="Gene3D" id="1.10.1410.10">
    <property type="match status" value="1"/>
</dbReference>
<dbReference type="GO" id="GO:0046872">
    <property type="term" value="F:metal ion binding"/>
    <property type="evidence" value="ECO:0007669"/>
    <property type="project" value="UniProtKB-KW"/>
</dbReference>
<dbReference type="GO" id="GO:0031123">
    <property type="term" value="P:RNA 3'-end processing"/>
    <property type="evidence" value="ECO:0007669"/>
    <property type="project" value="TreeGrafter"/>
</dbReference>
<protein>
    <recommendedName>
        <fullName evidence="4">PAP-associated domain-containing protein</fullName>
    </recommendedName>
</protein>
<name>A0A9J6FNQ4_HAELO</name>
<comment type="caution">
    <text evidence="5">The sequence shown here is derived from an EMBL/GenBank/DDBJ whole genome shotgun (WGS) entry which is preliminary data.</text>
</comment>
<evidence type="ECO:0000256" key="1">
    <source>
        <dbReference type="ARBA" id="ARBA00022679"/>
    </source>
</evidence>
<dbReference type="PANTHER" id="PTHR12271">
    <property type="entry name" value="POLY A POLYMERASE CID PAP -RELATED"/>
    <property type="match status" value="1"/>
</dbReference>
<accession>A0A9J6FNQ4</accession>
<evidence type="ECO:0000259" key="4">
    <source>
        <dbReference type="Pfam" id="PF03828"/>
    </source>
</evidence>
<reference evidence="5 6" key="1">
    <citation type="journal article" date="2020" name="Cell">
        <title>Large-Scale Comparative Analyses of Tick Genomes Elucidate Their Genetic Diversity and Vector Capacities.</title>
        <authorList>
            <consortium name="Tick Genome and Microbiome Consortium (TIGMIC)"/>
            <person name="Jia N."/>
            <person name="Wang J."/>
            <person name="Shi W."/>
            <person name="Du L."/>
            <person name="Sun Y."/>
            <person name="Zhan W."/>
            <person name="Jiang J.F."/>
            <person name="Wang Q."/>
            <person name="Zhang B."/>
            <person name="Ji P."/>
            <person name="Bell-Sakyi L."/>
            <person name="Cui X.M."/>
            <person name="Yuan T.T."/>
            <person name="Jiang B.G."/>
            <person name="Yang W.F."/>
            <person name="Lam T.T."/>
            <person name="Chang Q.C."/>
            <person name="Ding S.J."/>
            <person name="Wang X.J."/>
            <person name="Zhu J.G."/>
            <person name="Ruan X.D."/>
            <person name="Zhao L."/>
            <person name="Wei J.T."/>
            <person name="Ye R.Z."/>
            <person name="Que T.C."/>
            <person name="Du C.H."/>
            <person name="Zhou Y.H."/>
            <person name="Cheng J.X."/>
            <person name="Dai P.F."/>
            <person name="Guo W.B."/>
            <person name="Han X.H."/>
            <person name="Huang E.J."/>
            <person name="Li L.F."/>
            <person name="Wei W."/>
            <person name="Gao Y.C."/>
            <person name="Liu J.Z."/>
            <person name="Shao H.Z."/>
            <person name="Wang X."/>
            <person name="Wang C.C."/>
            <person name="Yang T.C."/>
            <person name="Huo Q.B."/>
            <person name="Li W."/>
            <person name="Chen H.Y."/>
            <person name="Chen S.E."/>
            <person name="Zhou L.G."/>
            <person name="Ni X.B."/>
            <person name="Tian J.H."/>
            <person name="Sheng Y."/>
            <person name="Liu T."/>
            <person name="Pan Y.S."/>
            <person name="Xia L.Y."/>
            <person name="Li J."/>
            <person name="Zhao F."/>
            <person name="Cao W.C."/>
        </authorList>
    </citation>
    <scope>NUCLEOTIDE SEQUENCE [LARGE SCALE GENOMIC DNA]</scope>
    <source>
        <strain evidence="5">HaeL-2018</strain>
    </source>
</reference>
<dbReference type="VEuPathDB" id="VectorBase:HLOH_054085"/>
<dbReference type="SUPFAM" id="SSF81631">
    <property type="entry name" value="PAP/OAS1 substrate-binding domain"/>
    <property type="match status" value="1"/>
</dbReference>
<dbReference type="EMBL" id="JABSTR010000002">
    <property type="protein sequence ID" value="KAH9363636.1"/>
    <property type="molecule type" value="Genomic_DNA"/>
</dbReference>
<dbReference type="InterPro" id="IPR002058">
    <property type="entry name" value="PAP_assoc"/>
</dbReference>
<dbReference type="Proteomes" id="UP000821853">
    <property type="component" value="Chromosome 10"/>
</dbReference>
<evidence type="ECO:0000313" key="5">
    <source>
        <dbReference type="EMBL" id="KAH9363636.1"/>
    </source>
</evidence>
<dbReference type="PANTHER" id="PTHR12271:SF66">
    <property type="entry name" value="TERMINAL URIDYLYLTRANSFERASE TAILOR"/>
    <property type="match status" value="1"/>
</dbReference>
<sequence>MYSSIDNRVRERSYTIKRFAKTCDICDASRGSLSSYAYILMTLYYLQKRKPPVIPVLQELHPGKGAKARRDNRRSECVVFEDIDRLLGVWSEFGQNNEPVGKLWLGILRFYAEEFNFKKHVVCIHQKAPLTKLQKMCNSWCIATEDPFDLHHNLGTGVSQKMYIYMMKAFINGGSLFETPIDSFPLPIPRTWTISSTRGN</sequence>
<feature type="domain" description="PAP-associated" evidence="4">
    <location>
        <begin position="100"/>
        <end position="152"/>
    </location>
</feature>
<dbReference type="OrthoDB" id="407432at2759"/>
<keyword evidence="6" id="KW-1185">Reference proteome</keyword>
<dbReference type="AlphaFoldDB" id="A0A9J6FNQ4"/>
<evidence type="ECO:0000256" key="2">
    <source>
        <dbReference type="ARBA" id="ARBA00022723"/>
    </source>
</evidence>
<keyword evidence="1" id="KW-0808">Transferase</keyword>
<evidence type="ECO:0000256" key="3">
    <source>
        <dbReference type="ARBA" id="ARBA00022842"/>
    </source>
</evidence>
<keyword evidence="3" id="KW-0460">Magnesium</keyword>
<proteinExistence type="predicted"/>
<dbReference type="GO" id="GO:0050265">
    <property type="term" value="F:RNA uridylyltransferase activity"/>
    <property type="evidence" value="ECO:0007669"/>
    <property type="project" value="TreeGrafter"/>
</dbReference>
<keyword evidence="2" id="KW-0479">Metal-binding</keyword>
<dbReference type="Pfam" id="PF03828">
    <property type="entry name" value="PAP_assoc"/>
    <property type="match status" value="1"/>
</dbReference>
<evidence type="ECO:0000313" key="6">
    <source>
        <dbReference type="Proteomes" id="UP000821853"/>
    </source>
</evidence>